<evidence type="ECO:0000256" key="3">
    <source>
        <dbReference type="ARBA" id="ARBA00009702"/>
    </source>
</evidence>
<dbReference type="InterPro" id="IPR026756">
    <property type="entry name" value="NuSAP"/>
</dbReference>
<comment type="similarity">
    <text evidence="3">Belongs to the NUSAP family.</text>
</comment>
<proteinExistence type="inferred from homology"/>
<feature type="compositionally biased region" description="Low complexity" evidence="12">
    <location>
        <begin position="134"/>
        <end position="146"/>
    </location>
</feature>
<comment type="subcellular location">
    <subcellularLocation>
        <location evidence="2">Cytoplasm</location>
        <location evidence="2">Cytoskeleton</location>
        <location evidence="2">Spindle</location>
    </subcellularLocation>
    <subcellularLocation>
        <location evidence="1">Nucleus</location>
    </subcellularLocation>
</comment>
<feature type="compositionally biased region" description="Basic and acidic residues" evidence="12">
    <location>
        <begin position="40"/>
        <end position="52"/>
    </location>
</feature>
<dbReference type="PANTHER" id="PTHR15874:SF1">
    <property type="entry name" value="NUCLEOLAR AND SPINDLE-ASSOCIATED PROTEIN 1"/>
    <property type="match status" value="1"/>
</dbReference>
<feature type="compositionally biased region" description="Polar residues" evidence="12">
    <location>
        <begin position="101"/>
        <end position="119"/>
    </location>
</feature>
<evidence type="ECO:0000256" key="2">
    <source>
        <dbReference type="ARBA" id="ARBA00004186"/>
    </source>
</evidence>
<keyword evidence="4" id="KW-0963">Cytoplasm</keyword>
<evidence type="ECO:0000313" key="13">
    <source>
        <dbReference type="EMBL" id="WAR19318.1"/>
    </source>
</evidence>
<evidence type="ECO:0000256" key="11">
    <source>
        <dbReference type="ARBA" id="ARBA00023306"/>
    </source>
</evidence>
<dbReference type="PANTHER" id="PTHR15874">
    <property type="entry name" value="NUCLEOLAR AND SPINDLE-ASSOCIATED PROTEIN 1"/>
    <property type="match status" value="1"/>
</dbReference>
<keyword evidence="8" id="KW-0238">DNA-binding</keyword>
<feature type="compositionally biased region" description="Low complexity" evidence="12">
    <location>
        <begin position="223"/>
        <end position="239"/>
    </location>
</feature>
<keyword evidence="6" id="KW-0493">Microtubule</keyword>
<keyword evidence="5" id="KW-0132">Cell division</keyword>
<organism evidence="13 14">
    <name type="scientific">Mya arenaria</name>
    <name type="common">Soft-shell clam</name>
    <dbReference type="NCBI Taxonomy" id="6604"/>
    <lineage>
        <taxon>Eukaryota</taxon>
        <taxon>Metazoa</taxon>
        <taxon>Spiralia</taxon>
        <taxon>Lophotrochozoa</taxon>
        <taxon>Mollusca</taxon>
        <taxon>Bivalvia</taxon>
        <taxon>Autobranchia</taxon>
        <taxon>Heteroconchia</taxon>
        <taxon>Euheterodonta</taxon>
        <taxon>Imparidentia</taxon>
        <taxon>Neoheterodontei</taxon>
        <taxon>Myida</taxon>
        <taxon>Myoidea</taxon>
        <taxon>Myidae</taxon>
        <taxon>Mya</taxon>
    </lineage>
</organism>
<feature type="compositionally biased region" description="Polar residues" evidence="12">
    <location>
        <begin position="165"/>
        <end position="180"/>
    </location>
</feature>
<dbReference type="Proteomes" id="UP001164746">
    <property type="component" value="Chromosome 11"/>
</dbReference>
<keyword evidence="10" id="KW-0539">Nucleus</keyword>
<reference evidence="13" key="1">
    <citation type="submission" date="2022-11" db="EMBL/GenBank/DDBJ databases">
        <title>Centuries of genome instability and evolution in soft-shell clam transmissible cancer (bioRxiv).</title>
        <authorList>
            <person name="Hart S.F.M."/>
            <person name="Yonemitsu M.A."/>
            <person name="Giersch R.M."/>
            <person name="Beal B.F."/>
            <person name="Arriagada G."/>
            <person name="Davis B.W."/>
            <person name="Ostrander E.A."/>
            <person name="Goff S.P."/>
            <person name="Metzger M.J."/>
        </authorList>
    </citation>
    <scope>NUCLEOTIDE SEQUENCE</scope>
    <source>
        <strain evidence="13">MELC-2E11</strain>
        <tissue evidence="13">Siphon/mantle</tissue>
    </source>
</reference>
<evidence type="ECO:0000256" key="12">
    <source>
        <dbReference type="SAM" id="MobiDB-lite"/>
    </source>
</evidence>
<keyword evidence="14" id="KW-1185">Reference proteome</keyword>
<feature type="region of interest" description="Disordered" evidence="12">
    <location>
        <begin position="510"/>
        <end position="533"/>
    </location>
</feature>
<dbReference type="Pfam" id="PF16006">
    <property type="entry name" value="NUSAP"/>
    <property type="match status" value="1"/>
</dbReference>
<feature type="compositionally biased region" description="Polar residues" evidence="12">
    <location>
        <begin position="375"/>
        <end position="384"/>
    </location>
</feature>
<feature type="compositionally biased region" description="Low complexity" evidence="12">
    <location>
        <begin position="58"/>
        <end position="89"/>
    </location>
</feature>
<evidence type="ECO:0000256" key="7">
    <source>
        <dbReference type="ARBA" id="ARBA00022776"/>
    </source>
</evidence>
<accession>A0ABY7FAW9</accession>
<evidence type="ECO:0000256" key="5">
    <source>
        <dbReference type="ARBA" id="ARBA00022618"/>
    </source>
</evidence>
<evidence type="ECO:0000256" key="8">
    <source>
        <dbReference type="ARBA" id="ARBA00023125"/>
    </source>
</evidence>
<feature type="region of interest" description="Disordered" evidence="12">
    <location>
        <begin position="40"/>
        <end position="250"/>
    </location>
</feature>
<evidence type="ECO:0000256" key="6">
    <source>
        <dbReference type="ARBA" id="ARBA00022701"/>
    </source>
</evidence>
<protein>
    <submittedName>
        <fullName evidence="13">NUSAP-like protein</fullName>
    </submittedName>
</protein>
<evidence type="ECO:0000256" key="4">
    <source>
        <dbReference type="ARBA" id="ARBA00022490"/>
    </source>
</evidence>
<evidence type="ECO:0000256" key="1">
    <source>
        <dbReference type="ARBA" id="ARBA00004123"/>
    </source>
</evidence>
<gene>
    <name evidence="13" type="ORF">MAR_001156</name>
</gene>
<keyword evidence="7" id="KW-0498">Mitosis</keyword>
<dbReference type="EMBL" id="CP111022">
    <property type="protein sequence ID" value="WAR19318.1"/>
    <property type="molecule type" value="Genomic_DNA"/>
</dbReference>
<evidence type="ECO:0000313" key="14">
    <source>
        <dbReference type="Proteomes" id="UP001164746"/>
    </source>
</evidence>
<keyword evidence="11" id="KW-0131">Cell cycle</keyword>
<feature type="region of interest" description="Disordered" evidence="12">
    <location>
        <begin position="357"/>
        <end position="384"/>
    </location>
</feature>
<sequence length="533" mass="57790">MQDFASMKYADLRKLAKAAGIKANMKQDKLVAELNKYYKEKEKKEKTSDPKRTPVTNAPAKPKSPAAARSKPSTASSKNSTPSSKLSKPVTPASKPLTPKPQATVTAKATIAKLSTPTSAIAKKDASKPNTLLVKPAKAAPAVVKPSTPASGSRNASRWEKKVFTPSSGTATPTNKSATPTAKPALGKRKKSDTPSESQPATKKRRSTFEKAPTPGVKTPDINSPKSRQSRGSSSGNSPGVKDIVGVMKGDMTDQEMKDSLMSAIDKKVHDKVKAAPDGTSIPRFAAFAMKKKENRPITPGNKDWQKIHKKSFAKFDSIDVYLNKKRKRAEELSTSVKKAKTLLTEVHSVVNRLKAHKTPLSQENKFSKSRKSNPNKTTPFKPTVINTSQMNLNFGAKKSPKTLPRQPPKSVISTKVKSVVINAPVRKSTGSVAPRKSAATPFKFTAGNTTLNSTISSTKKNTFDLKASLARPVTWKTHKGVLKPLDDVTKSPVYVRTAVKVQKERANARKAVTTRRADKKDKARMARRGINV</sequence>
<name>A0ABY7FAW9_MYAAR</name>
<evidence type="ECO:0000256" key="10">
    <source>
        <dbReference type="ARBA" id="ARBA00023242"/>
    </source>
</evidence>
<keyword evidence="9" id="KW-0206">Cytoskeleton</keyword>
<feature type="compositionally biased region" description="Basic and acidic residues" evidence="12">
    <location>
        <begin position="516"/>
        <end position="525"/>
    </location>
</feature>
<evidence type="ECO:0000256" key="9">
    <source>
        <dbReference type="ARBA" id="ARBA00023212"/>
    </source>
</evidence>